<dbReference type="PANTHER" id="PTHR48475">
    <property type="entry name" value="RIBONUCLEASE H"/>
    <property type="match status" value="1"/>
</dbReference>
<dbReference type="PROSITE" id="PS50879">
    <property type="entry name" value="RNASE_H_1"/>
    <property type="match status" value="1"/>
</dbReference>
<evidence type="ECO:0000259" key="7">
    <source>
        <dbReference type="PROSITE" id="PS50879"/>
    </source>
</evidence>
<dbReference type="GO" id="GO:0003676">
    <property type="term" value="F:nucleic acid binding"/>
    <property type="evidence" value="ECO:0007669"/>
    <property type="project" value="InterPro"/>
</dbReference>
<dbReference type="InterPro" id="IPR012337">
    <property type="entry name" value="RNaseH-like_sf"/>
</dbReference>
<accession>A0A9D5CZA8</accession>
<dbReference type="OrthoDB" id="782294at2759"/>
<evidence type="ECO:0000313" key="9">
    <source>
        <dbReference type="Proteomes" id="UP001085076"/>
    </source>
</evidence>
<name>A0A9D5CZA8_9LILI</name>
<evidence type="ECO:0000256" key="5">
    <source>
        <dbReference type="ARBA" id="ARBA00022801"/>
    </source>
</evidence>
<comment type="caution">
    <text evidence="8">The sequence shown here is derived from an EMBL/GenBank/DDBJ whole genome shotgun (WGS) entry which is preliminary data.</text>
</comment>
<dbReference type="CDD" id="cd09279">
    <property type="entry name" value="RNase_HI_like"/>
    <property type="match status" value="1"/>
</dbReference>
<dbReference type="Gene3D" id="3.30.420.10">
    <property type="entry name" value="Ribonuclease H-like superfamily/Ribonuclease H"/>
    <property type="match status" value="1"/>
</dbReference>
<dbReference type="GO" id="GO:0004523">
    <property type="term" value="F:RNA-DNA hybrid ribonuclease activity"/>
    <property type="evidence" value="ECO:0007669"/>
    <property type="project" value="InterPro"/>
</dbReference>
<proteinExistence type="predicted"/>
<dbReference type="InterPro" id="IPR043502">
    <property type="entry name" value="DNA/RNA_pol_sf"/>
</dbReference>
<dbReference type="FunFam" id="3.30.70.270:FF:000020">
    <property type="entry name" value="Transposon Tf2-6 polyprotein-like Protein"/>
    <property type="match status" value="1"/>
</dbReference>
<keyword evidence="4" id="KW-0255">Endonuclease</keyword>
<dbReference type="InterPro" id="IPR043128">
    <property type="entry name" value="Rev_trsase/Diguanyl_cyclase"/>
</dbReference>
<keyword evidence="9" id="KW-1185">Reference proteome</keyword>
<keyword evidence="2" id="KW-0548">Nucleotidyltransferase</keyword>
<reference evidence="8" key="1">
    <citation type="submission" date="2021-03" db="EMBL/GenBank/DDBJ databases">
        <authorList>
            <person name="Li Z."/>
            <person name="Yang C."/>
        </authorList>
    </citation>
    <scope>NUCLEOTIDE SEQUENCE</scope>
    <source>
        <strain evidence="8">Dzin_1.0</strain>
        <tissue evidence="8">Leaf</tissue>
    </source>
</reference>
<protein>
    <recommendedName>
        <fullName evidence="7">RNase H type-1 domain-containing protein</fullName>
    </recommendedName>
</protein>
<dbReference type="PANTHER" id="PTHR48475:SF1">
    <property type="entry name" value="RNASE H TYPE-1 DOMAIN-CONTAINING PROTEIN"/>
    <property type="match status" value="1"/>
</dbReference>
<evidence type="ECO:0000256" key="1">
    <source>
        <dbReference type="ARBA" id="ARBA00022679"/>
    </source>
</evidence>
<dbReference type="InterPro" id="IPR036397">
    <property type="entry name" value="RNaseH_sf"/>
</dbReference>
<dbReference type="Pfam" id="PF13456">
    <property type="entry name" value="RVT_3"/>
    <property type="match status" value="1"/>
</dbReference>
<keyword evidence="3" id="KW-0540">Nuclease</keyword>
<evidence type="ECO:0000256" key="3">
    <source>
        <dbReference type="ARBA" id="ARBA00022722"/>
    </source>
</evidence>
<evidence type="ECO:0000256" key="4">
    <source>
        <dbReference type="ARBA" id="ARBA00022759"/>
    </source>
</evidence>
<dbReference type="SUPFAM" id="SSF53098">
    <property type="entry name" value="Ribonuclease H-like"/>
    <property type="match status" value="1"/>
</dbReference>
<dbReference type="InterPro" id="IPR002156">
    <property type="entry name" value="RNaseH_domain"/>
</dbReference>
<reference evidence="8" key="2">
    <citation type="journal article" date="2022" name="Hortic Res">
        <title>The genome of Dioscorea zingiberensis sheds light on the biosynthesis, origin and evolution of the medicinally important diosgenin saponins.</title>
        <authorList>
            <person name="Li Y."/>
            <person name="Tan C."/>
            <person name="Li Z."/>
            <person name="Guo J."/>
            <person name="Li S."/>
            <person name="Chen X."/>
            <person name="Wang C."/>
            <person name="Dai X."/>
            <person name="Yang H."/>
            <person name="Song W."/>
            <person name="Hou L."/>
            <person name="Xu J."/>
            <person name="Tong Z."/>
            <person name="Xu A."/>
            <person name="Yuan X."/>
            <person name="Wang W."/>
            <person name="Yang Q."/>
            <person name="Chen L."/>
            <person name="Sun Z."/>
            <person name="Wang K."/>
            <person name="Pan B."/>
            <person name="Chen J."/>
            <person name="Bao Y."/>
            <person name="Liu F."/>
            <person name="Qi X."/>
            <person name="Gang D.R."/>
            <person name="Wen J."/>
            <person name="Li J."/>
        </authorList>
    </citation>
    <scope>NUCLEOTIDE SEQUENCE</scope>
    <source>
        <strain evidence="8">Dzin_1.0</strain>
    </source>
</reference>
<sequence>MPPPQTLKQLRSFQGRLAYIRRFISNLSGRCKPFSKLVKKNTPFKWDDECQKAFEDIKQYLLSPPVLAAPIPGKPLILYTAALEGSLGAMLAQNNEEGKENALYYLSRMLIGAESKYTPIEKHCLALVFAVKKLRHYLLAHKVILISKIDPLKYLMTRPLLTGRLAKWALILMEFDITYTPQKAIKGQALADFLAAHPLPDDSPLNYDLPDEETLTVEEARWRLYFDGASSIKPALMSQIPQIKAGIGLVFVTPEGGILRYALSLTEPCTNNETEYEALIAGLELAIKIGIQHIHIFGDSQLIIKQVEGDYKIYKPELLKYYKKVKNLMKKIPQVHLRRVLRSENGEADSLAKVAKELANPDYEEIHITVRNRRPISTILDDDEEESAGGKAEVFTLEMPEEDWRQPFIEYLKYDKLPEDKSKGLQIKRRALRFTLINDILYAVI</sequence>
<dbReference type="Gene3D" id="3.30.70.270">
    <property type="match status" value="1"/>
</dbReference>
<evidence type="ECO:0000256" key="6">
    <source>
        <dbReference type="ARBA" id="ARBA00022918"/>
    </source>
</evidence>
<evidence type="ECO:0000313" key="8">
    <source>
        <dbReference type="EMBL" id="KAJ0981143.1"/>
    </source>
</evidence>
<dbReference type="EMBL" id="JAGGNH010000002">
    <property type="protein sequence ID" value="KAJ0981143.1"/>
    <property type="molecule type" value="Genomic_DNA"/>
</dbReference>
<gene>
    <name evidence="8" type="ORF">J5N97_009398</name>
</gene>
<keyword evidence="1" id="KW-0808">Transferase</keyword>
<dbReference type="AlphaFoldDB" id="A0A9D5CZA8"/>
<feature type="domain" description="RNase H type-1" evidence="7">
    <location>
        <begin position="218"/>
        <end position="357"/>
    </location>
</feature>
<dbReference type="CDD" id="cd09274">
    <property type="entry name" value="RNase_HI_RT_Ty3"/>
    <property type="match status" value="1"/>
</dbReference>
<keyword evidence="5" id="KW-0378">Hydrolase</keyword>
<dbReference type="SUPFAM" id="SSF56672">
    <property type="entry name" value="DNA/RNA polymerases"/>
    <property type="match status" value="1"/>
</dbReference>
<dbReference type="Pfam" id="PF17917">
    <property type="entry name" value="RT_RNaseH"/>
    <property type="match status" value="1"/>
</dbReference>
<dbReference type="Gene3D" id="3.10.20.370">
    <property type="match status" value="1"/>
</dbReference>
<evidence type="ECO:0000256" key="2">
    <source>
        <dbReference type="ARBA" id="ARBA00022695"/>
    </source>
</evidence>
<organism evidence="8 9">
    <name type="scientific">Dioscorea zingiberensis</name>
    <dbReference type="NCBI Taxonomy" id="325984"/>
    <lineage>
        <taxon>Eukaryota</taxon>
        <taxon>Viridiplantae</taxon>
        <taxon>Streptophyta</taxon>
        <taxon>Embryophyta</taxon>
        <taxon>Tracheophyta</taxon>
        <taxon>Spermatophyta</taxon>
        <taxon>Magnoliopsida</taxon>
        <taxon>Liliopsida</taxon>
        <taxon>Dioscoreales</taxon>
        <taxon>Dioscoreaceae</taxon>
        <taxon>Dioscorea</taxon>
    </lineage>
</organism>
<dbReference type="InterPro" id="IPR041373">
    <property type="entry name" value="RT_RNaseH"/>
</dbReference>
<keyword evidence="6" id="KW-0695">RNA-directed DNA polymerase</keyword>
<dbReference type="Proteomes" id="UP001085076">
    <property type="component" value="Miscellaneous, Linkage group lg02"/>
</dbReference>